<dbReference type="Pfam" id="PF23552">
    <property type="entry name" value="ParB_C"/>
    <property type="match status" value="1"/>
</dbReference>
<dbReference type="GO" id="GO:0003677">
    <property type="term" value="F:DNA binding"/>
    <property type="evidence" value="ECO:0007669"/>
    <property type="project" value="UniProtKB-KW"/>
</dbReference>
<proteinExistence type="inferred from homology"/>
<name>A0A370DCT8_9GAMM</name>
<evidence type="ECO:0000256" key="3">
    <source>
        <dbReference type="ARBA" id="ARBA00022829"/>
    </source>
</evidence>
<dbReference type="Gene3D" id="1.10.10.2830">
    <property type="match status" value="1"/>
</dbReference>
<dbReference type="InterPro" id="IPR057240">
    <property type="entry name" value="ParB_dimer_C"/>
</dbReference>
<dbReference type="InterPro" id="IPR050336">
    <property type="entry name" value="Chromosome_partition/occlusion"/>
</dbReference>
<sequence>MVKKKRGLGRGLNALLGSAAEVKELTDPKPAPTAPVEAPVETTDNGLRHIAVELIQRGTYQPRVHFEPEALQELADSIKTQGVIQPIVVRPVSAGKFEIIAGERRWRACQLAGLHEVPAVVKELNDQSAAAISLIENIQRENLNPLEESRALQRLIDEFDMTHQQVSEVVSRSRASVTNLLRLKDLNEDVKLLVDERKIDMGHARALLALTGAEQSLLANKASAQGWSVRETEKQVKRQLNPAPKVTESSASIDPDIKRLQEQVSERLGAPVNVQHKSNGKGKLVINYSSLDELDGILAKIQ</sequence>
<dbReference type="GO" id="GO:0005694">
    <property type="term" value="C:chromosome"/>
    <property type="evidence" value="ECO:0007669"/>
    <property type="project" value="TreeGrafter"/>
</dbReference>
<dbReference type="Pfam" id="PF02195">
    <property type="entry name" value="ParB_N"/>
    <property type="match status" value="1"/>
</dbReference>
<gene>
    <name evidence="7" type="ORF">DIZ80_10590</name>
</gene>
<dbReference type="FunFam" id="3.90.1530.30:FF:000001">
    <property type="entry name" value="Chromosome partitioning protein ParB"/>
    <property type="match status" value="1"/>
</dbReference>
<dbReference type="SUPFAM" id="SSF110849">
    <property type="entry name" value="ParB/Sulfiredoxin"/>
    <property type="match status" value="1"/>
</dbReference>
<dbReference type="GO" id="GO:0045881">
    <property type="term" value="P:positive regulation of sporulation resulting in formation of a cellular spore"/>
    <property type="evidence" value="ECO:0007669"/>
    <property type="project" value="TreeGrafter"/>
</dbReference>
<dbReference type="InterPro" id="IPR004437">
    <property type="entry name" value="ParB/RepB/Spo0J"/>
</dbReference>
<keyword evidence="3" id="KW-0159">Chromosome partition</keyword>
<organism evidence="7 8">
    <name type="scientific">endosymbiont of Galathealinum brachiosum</name>
    <dbReference type="NCBI Taxonomy" id="2200906"/>
    <lineage>
        <taxon>Bacteria</taxon>
        <taxon>Pseudomonadati</taxon>
        <taxon>Pseudomonadota</taxon>
        <taxon>Gammaproteobacteria</taxon>
        <taxon>sulfur-oxidizing symbionts</taxon>
    </lineage>
</organism>
<evidence type="ECO:0000313" key="8">
    <source>
        <dbReference type="Proteomes" id="UP000254266"/>
    </source>
</evidence>
<evidence type="ECO:0000259" key="6">
    <source>
        <dbReference type="SMART" id="SM00470"/>
    </source>
</evidence>
<dbReference type="PANTHER" id="PTHR33375">
    <property type="entry name" value="CHROMOSOME-PARTITIONING PROTEIN PARB-RELATED"/>
    <property type="match status" value="1"/>
</dbReference>
<evidence type="ECO:0000256" key="2">
    <source>
        <dbReference type="ARBA" id="ARBA00022372"/>
    </source>
</evidence>
<dbReference type="AlphaFoldDB" id="A0A370DCT8"/>
<dbReference type="Gene3D" id="3.90.1530.30">
    <property type="match status" value="1"/>
</dbReference>
<dbReference type="PANTHER" id="PTHR33375:SF1">
    <property type="entry name" value="CHROMOSOME-PARTITIONING PROTEIN PARB-RELATED"/>
    <property type="match status" value="1"/>
</dbReference>
<dbReference type="Proteomes" id="UP000254266">
    <property type="component" value="Unassembled WGS sequence"/>
</dbReference>
<dbReference type="Pfam" id="PF17762">
    <property type="entry name" value="HTH_ParB"/>
    <property type="match status" value="1"/>
</dbReference>
<keyword evidence="8" id="KW-1185">Reference proteome</keyword>
<feature type="domain" description="ParB-like N-terminal" evidence="6">
    <location>
        <begin position="48"/>
        <end position="138"/>
    </location>
</feature>
<dbReference type="SMART" id="SM00470">
    <property type="entry name" value="ParB"/>
    <property type="match status" value="1"/>
</dbReference>
<dbReference type="InterPro" id="IPR041468">
    <property type="entry name" value="HTH_ParB/Spo0J"/>
</dbReference>
<dbReference type="GO" id="GO:0007059">
    <property type="term" value="P:chromosome segregation"/>
    <property type="evidence" value="ECO:0007669"/>
    <property type="project" value="UniProtKB-KW"/>
</dbReference>
<dbReference type="NCBIfam" id="TIGR00180">
    <property type="entry name" value="parB_part"/>
    <property type="match status" value="1"/>
</dbReference>
<dbReference type="InterPro" id="IPR003115">
    <property type="entry name" value="ParB_N"/>
</dbReference>
<dbReference type="InterPro" id="IPR036086">
    <property type="entry name" value="ParB/Sulfiredoxin_sf"/>
</dbReference>
<comment type="caution">
    <text evidence="7">The sequence shown here is derived from an EMBL/GenBank/DDBJ whole genome shotgun (WGS) entry which is preliminary data.</text>
</comment>
<evidence type="ECO:0000256" key="5">
    <source>
        <dbReference type="ARBA" id="ARBA00025472"/>
    </source>
</evidence>
<protein>
    <recommendedName>
        <fullName evidence="2">Probable chromosome-partitioning protein ParB</fullName>
    </recommendedName>
</protein>
<comment type="similarity">
    <text evidence="1">Belongs to the ParB family.</text>
</comment>
<dbReference type="EMBL" id="QFXC01000011">
    <property type="protein sequence ID" value="RDH82718.1"/>
    <property type="molecule type" value="Genomic_DNA"/>
</dbReference>
<dbReference type="FunFam" id="1.10.10.2830:FF:000001">
    <property type="entry name" value="Chromosome partitioning protein ParB"/>
    <property type="match status" value="1"/>
</dbReference>
<evidence type="ECO:0000256" key="4">
    <source>
        <dbReference type="ARBA" id="ARBA00023125"/>
    </source>
</evidence>
<keyword evidence="4" id="KW-0238">DNA-binding</keyword>
<evidence type="ECO:0000313" key="7">
    <source>
        <dbReference type="EMBL" id="RDH82718.1"/>
    </source>
</evidence>
<evidence type="ECO:0000256" key="1">
    <source>
        <dbReference type="ARBA" id="ARBA00006295"/>
    </source>
</evidence>
<accession>A0A370DCT8</accession>
<comment type="function">
    <text evidence="5">Involved in chromosome partition. Localize to both poles of the predivisional cell following completion of DNA replication. Binds to the DNA origin of replication.</text>
</comment>
<reference evidence="7 8" key="1">
    <citation type="journal article" date="2018" name="ISME J.">
        <title>Endosymbiont genomes yield clues of tubeworm success.</title>
        <authorList>
            <person name="Li Y."/>
            <person name="Liles M.R."/>
            <person name="Halanych K.M."/>
        </authorList>
    </citation>
    <scope>NUCLEOTIDE SEQUENCE [LARGE SCALE GENOMIC DNA]</scope>
    <source>
        <strain evidence="7">A1464</strain>
    </source>
</reference>
<dbReference type="CDD" id="cd16393">
    <property type="entry name" value="SPO0J_N"/>
    <property type="match status" value="1"/>
</dbReference>